<proteinExistence type="predicted"/>
<dbReference type="EMBL" id="CP117417">
    <property type="protein sequence ID" value="WCT76162.1"/>
    <property type="molecule type" value="Genomic_DNA"/>
</dbReference>
<organism evidence="2 3">
    <name type="scientific">Novosphingobium humi</name>
    <dbReference type="NCBI Taxonomy" id="2282397"/>
    <lineage>
        <taxon>Bacteria</taxon>
        <taxon>Pseudomonadati</taxon>
        <taxon>Pseudomonadota</taxon>
        <taxon>Alphaproteobacteria</taxon>
        <taxon>Sphingomonadales</taxon>
        <taxon>Sphingomonadaceae</taxon>
        <taxon>Novosphingobium</taxon>
    </lineage>
</organism>
<protein>
    <submittedName>
        <fullName evidence="2">Uncharacterized protein</fullName>
    </submittedName>
</protein>
<gene>
    <name evidence="2" type="ORF">PQ457_09380</name>
</gene>
<evidence type="ECO:0000313" key="3">
    <source>
        <dbReference type="Proteomes" id="UP001218231"/>
    </source>
</evidence>
<evidence type="ECO:0000256" key="1">
    <source>
        <dbReference type="SAM" id="MobiDB-lite"/>
    </source>
</evidence>
<sequence>MPMLPQAAARLSISHWNPQPHIAAQSDTFGRFQSGSGMKFRAEDFGPRAPLLSGIYGIAPIGPRDKQYDGAAKGHNHNTIAMHPGIGSDTLLSTPDAIPKLRAGTAGPSGCATRPQWNR</sequence>
<dbReference type="RefSeq" id="WP_273616613.1">
    <property type="nucleotide sequence ID" value="NZ_CP117417.1"/>
</dbReference>
<keyword evidence="3" id="KW-1185">Reference proteome</keyword>
<feature type="region of interest" description="Disordered" evidence="1">
    <location>
        <begin position="83"/>
        <end position="119"/>
    </location>
</feature>
<reference evidence="2 3" key="1">
    <citation type="submission" date="2023-02" db="EMBL/GenBank/DDBJ databases">
        <title>Genome sequence of Novosphingobium humi KACC 19094.</title>
        <authorList>
            <person name="Kim S."/>
            <person name="Heo J."/>
            <person name="Kwon S.-W."/>
        </authorList>
    </citation>
    <scope>NUCLEOTIDE SEQUENCE [LARGE SCALE GENOMIC DNA]</scope>
    <source>
        <strain evidence="2 3">KACC 19094</strain>
    </source>
</reference>
<accession>A0ABY7TSI7</accession>
<name>A0ABY7TSI7_9SPHN</name>
<evidence type="ECO:0000313" key="2">
    <source>
        <dbReference type="EMBL" id="WCT76162.1"/>
    </source>
</evidence>
<dbReference type="Proteomes" id="UP001218231">
    <property type="component" value="Chromosome"/>
</dbReference>